<dbReference type="PANTHER" id="PTHR11203:SF37">
    <property type="entry name" value="INTEGRATOR COMPLEX SUBUNIT 11"/>
    <property type="match status" value="1"/>
</dbReference>
<proteinExistence type="predicted"/>
<dbReference type="GO" id="GO:0016787">
    <property type="term" value="F:hydrolase activity"/>
    <property type="evidence" value="ECO:0007669"/>
    <property type="project" value="UniProtKB-KW"/>
</dbReference>
<feature type="domain" description="Metallo-beta-lactamase" evidence="1">
    <location>
        <begin position="14"/>
        <end position="91"/>
    </location>
</feature>
<organism evidence="2">
    <name type="scientific">bioreactor metagenome</name>
    <dbReference type="NCBI Taxonomy" id="1076179"/>
    <lineage>
        <taxon>unclassified sequences</taxon>
        <taxon>metagenomes</taxon>
        <taxon>ecological metagenomes</taxon>
    </lineage>
</organism>
<gene>
    <name evidence="2" type="ORF">SDC9_202246</name>
</gene>
<dbReference type="Gene3D" id="3.60.15.10">
    <property type="entry name" value="Ribonuclease Z/Hydroxyacylglutathione hydrolase-like"/>
    <property type="match status" value="1"/>
</dbReference>
<dbReference type="PANTHER" id="PTHR11203">
    <property type="entry name" value="CLEAVAGE AND POLYADENYLATION SPECIFICITY FACTOR FAMILY MEMBER"/>
    <property type="match status" value="1"/>
</dbReference>
<dbReference type="Pfam" id="PF00753">
    <property type="entry name" value="Lactamase_B"/>
    <property type="match status" value="1"/>
</dbReference>
<sequence>MKLTFLGAAKMVTGSSFLLEVGSKKILVDCGMFQGSKPVRALNYRDFAFDTTSLDCVLLTHAHIDHSGLLPKLCKQGFKGPIYATKVTAELCTIMLPDSAHIQEFDAEIANRKGQRAGK</sequence>
<dbReference type="EMBL" id="VSSQ01122933">
    <property type="protein sequence ID" value="MPN54575.1"/>
    <property type="molecule type" value="Genomic_DNA"/>
</dbReference>
<name>A0A645IT41_9ZZZZ</name>
<dbReference type="InterPro" id="IPR001279">
    <property type="entry name" value="Metallo-B-lactamas"/>
</dbReference>
<dbReference type="SUPFAM" id="SSF56281">
    <property type="entry name" value="Metallo-hydrolase/oxidoreductase"/>
    <property type="match status" value="1"/>
</dbReference>
<dbReference type="AlphaFoldDB" id="A0A645IT41"/>
<reference evidence="2" key="1">
    <citation type="submission" date="2019-08" db="EMBL/GenBank/DDBJ databases">
        <authorList>
            <person name="Kucharzyk K."/>
            <person name="Murdoch R.W."/>
            <person name="Higgins S."/>
            <person name="Loffler F."/>
        </authorList>
    </citation>
    <scope>NUCLEOTIDE SEQUENCE</scope>
</reference>
<evidence type="ECO:0000259" key="1">
    <source>
        <dbReference type="Pfam" id="PF00753"/>
    </source>
</evidence>
<protein>
    <submittedName>
        <fullName evidence="2">Ribonuclease</fullName>
        <ecNumber evidence="2">3.1.-.-</ecNumber>
    </submittedName>
</protein>
<dbReference type="CDD" id="cd16295">
    <property type="entry name" value="TTHA0252-CPSF-like_MBL-fold"/>
    <property type="match status" value="1"/>
</dbReference>
<keyword evidence="2" id="KW-0378">Hydrolase</keyword>
<accession>A0A645IT41</accession>
<dbReference type="InterPro" id="IPR036866">
    <property type="entry name" value="RibonucZ/Hydroxyglut_hydro"/>
</dbReference>
<dbReference type="GO" id="GO:0004521">
    <property type="term" value="F:RNA endonuclease activity"/>
    <property type="evidence" value="ECO:0007669"/>
    <property type="project" value="TreeGrafter"/>
</dbReference>
<dbReference type="EC" id="3.1.-.-" evidence="2"/>
<evidence type="ECO:0000313" key="2">
    <source>
        <dbReference type="EMBL" id="MPN54575.1"/>
    </source>
</evidence>
<comment type="caution">
    <text evidence="2">The sequence shown here is derived from an EMBL/GenBank/DDBJ whole genome shotgun (WGS) entry which is preliminary data.</text>
</comment>
<dbReference type="InterPro" id="IPR050698">
    <property type="entry name" value="MBL"/>
</dbReference>